<keyword evidence="1" id="KW-0472">Membrane</keyword>
<evidence type="ECO:0000313" key="3">
    <source>
        <dbReference type="Proteomes" id="UP001153714"/>
    </source>
</evidence>
<dbReference type="Proteomes" id="UP001153714">
    <property type="component" value="Chromosome 2"/>
</dbReference>
<organism evidence="2 3">
    <name type="scientific">Diatraea saccharalis</name>
    <name type="common">sugarcane borer</name>
    <dbReference type="NCBI Taxonomy" id="40085"/>
    <lineage>
        <taxon>Eukaryota</taxon>
        <taxon>Metazoa</taxon>
        <taxon>Ecdysozoa</taxon>
        <taxon>Arthropoda</taxon>
        <taxon>Hexapoda</taxon>
        <taxon>Insecta</taxon>
        <taxon>Pterygota</taxon>
        <taxon>Neoptera</taxon>
        <taxon>Endopterygota</taxon>
        <taxon>Lepidoptera</taxon>
        <taxon>Glossata</taxon>
        <taxon>Ditrysia</taxon>
        <taxon>Pyraloidea</taxon>
        <taxon>Crambidae</taxon>
        <taxon>Crambinae</taxon>
        <taxon>Diatraea</taxon>
    </lineage>
</organism>
<feature type="transmembrane region" description="Helical" evidence="1">
    <location>
        <begin position="21"/>
        <end position="40"/>
    </location>
</feature>
<evidence type="ECO:0000256" key="1">
    <source>
        <dbReference type="SAM" id="Phobius"/>
    </source>
</evidence>
<accession>A0A9N9R3N6</accession>
<keyword evidence="1" id="KW-1133">Transmembrane helix</keyword>
<dbReference type="AlphaFoldDB" id="A0A9N9R3N6"/>
<protein>
    <submittedName>
        <fullName evidence="2">Uncharacterized protein</fullName>
    </submittedName>
</protein>
<reference evidence="2" key="1">
    <citation type="submission" date="2021-12" db="EMBL/GenBank/DDBJ databases">
        <authorList>
            <person name="King R."/>
        </authorList>
    </citation>
    <scope>NUCLEOTIDE SEQUENCE</scope>
</reference>
<feature type="transmembrane region" description="Helical" evidence="1">
    <location>
        <begin position="84"/>
        <end position="108"/>
    </location>
</feature>
<evidence type="ECO:0000313" key="2">
    <source>
        <dbReference type="EMBL" id="CAG9789386.1"/>
    </source>
</evidence>
<dbReference type="OrthoDB" id="8115845at2759"/>
<keyword evidence="1" id="KW-0812">Transmembrane</keyword>
<gene>
    <name evidence="2" type="ORF">DIATSA_LOCUS7124</name>
</gene>
<reference evidence="2" key="2">
    <citation type="submission" date="2022-10" db="EMBL/GenBank/DDBJ databases">
        <authorList>
            <consortium name="ENA_rothamsted_submissions"/>
            <consortium name="culmorum"/>
            <person name="King R."/>
        </authorList>
    </citation>
    <scope>NUCLEOTIDE SEQUENCE</scope>
</reference>
<name>A0A9N9R3N6_9NEOP</name>
<keyword evidence="3" id="KW-1185">Reference proteome</keyword>
<sequence length="139" mass="15483">MFLMCSTGTRTHTGLQRPWRVLPPVFIFSLVMGSLCIYSSTVTHYGLNELCLKLGEITGSTTCSYTVNVATLAYERRIRGVYQAIRLTIISAWLHTMCWLLSAALVLVRVALAVDFQLVCINVSLVGDIDKILVRIDLT</sequence>
<proteinExistence type="predicted"/>
<dbReference type="EMBL" id="OU893333">
    <property type="protein sequence ID" value="CAG9789386.1"/>
    <property type="molecule type" value="Genomic_DNA"/>
</dbReference>